<gene>
    <name evidence="4" type="ORF">MNBD_GAMMA18-1376</name>
</gene>
<evidence type="ECO:0000313" key="4">
    <source>
        <dbReference type="EMBL" id="VAW89482.1"/>
    </source>
</evidence>
<dbReference type="NCBIfam" id="TIGR03696">
    <property type="entry name" value="Rhs_assc_core"/>
    <property type="match status" value="1"/>
</dbReference>
<dbReference type="InterPro" id="IPR056823">
    <property type="entry name" value="TEN-like_YD-shell"/>
</dbReference>
<feature type="domain" description="Teneurin-like YD-shell" evidence="3">
    <location>
        <begin position="37"/>
        <end position="117"/>
    </location>
</feature>
<keyword evidence="1" id="KW-0677">Repeat</keyword>
<dbReference type="PANTHER" id="PTHR32305">
    <property type="match status" value="1"/>
</dbReference>
<name>A0A3B0ZPW8_9ZZZZ</name>
<evidence type="ECO:0000256" key="1">
    <source>
        <dbReference type="ARBA" id="ARBA00022737"/>
    </source>
</evidence>
<protein>
    <recommendedName>
        <fullName evidence="3">Teneurin-like YD-shell domain-containing protein</fullName>
    </recommendedName>
</protein>
<accession>A0A3B0ZPW8</accession>
<evidence type="ECO:0000256" key="2">
    <source>
        <dbReference type="SAM" id="MobiDB-lite"/>
    </source>
</evidence>
<dbReference type="Gene3D" id="2.180.10.10">
    <property type="entry name" value="RHS repeat-associated core"/>
    <property type="match status" value="1"/>
</dbReference>
<sequence length="320" mass="34563">YSGQSLWAEYQGWNQALAHYTYSGLDRPILRSTANPADTRYYHHDGLGSTVAVSDNSGATQASTRFDAWGNILAQTGNTPHFGYTGQVPDATGLIHYRARYYDPAIGRFTQPDPAGFADGINRYAYVGNSPVNFTDPLGLGRQTVTAGSGLQSTYGGQGNSNSPSTSAAQLFPDNNPMNSVFTGESYLVADASDIKFTYGFQGGVRAGITKLLGVKIDVDAGSRETSLITGKEYVNESYAAKFDLMGFSLGVDASRNREISSFVRGKDSITNLLRGKDFDIKPVFETPWNVSSKEFWKIDFGISLGLGLEGTLDLNAITK</sequence>
<feature type="non-terminal residue" evidence="4">
    <location>
        <position position="1"/>
    </location>
</feature>
<organism evidence="4">
    <name type="scientific">hydrothermal vent metagenome</name>
    <dbReference type="NCBI Taxonomy" id="652676"/>
    <lineage>
        <taxon>unclassified sequences</taxon>
        <taxon>metagenomes</taxon>
        <taxon>ecological metagenomes</taxon>
    </lineage>
</organism>
<dbReference type="AlphaFoldDB" id="A0A3B0ZPW8"/>
<evidence type="ECO:0000259" key="3">
    <source>
        <dbReference type="Pfam" id="PF25023"/>
    </source>
</evidence>
<dbReference type="Pfam" id="PF25023">
    <property type="entry name" value="TEN_YD-shell"/>
    <property type="match status" value="1"/>
</dbReference>
<dbReference type="InterPro" id="IPR022385">
    <property type="entry name" value="Rhs_assc_core"/>
</dbReference>
<proteinExistence type="predicted"/>
<dbReference type="InterPro" id="IPR050708">
    <property type="entry name" value="T6SS_VgrG/RHS"/>
</dbReference>
<dbReference type="PANTHER" id="PTHR32305:SF15">
    <property type="entry name" value="PROTEIN RHSA-RELATED"/>
    <property type="match status" value="1"/>
</dbReference>
<dbReference type="EMBL" id="UOFP01000273">
    <property type="protein sequence ID" value="VAW89482.1"/>
    <property type="molecule type" value="Genomic_DNA"/>
</dbReference>
<reference evidence="4" key="1">
    <citation type="submission" date="2018-06" db="EMBL/GenBank/DDBJ databases">
        <authorList>
            <person name="Zhirakovskaya E."/>
        </authorList>
    </citation>
    <scope>NUCLEOTIDE SEQUENCE</scope>
</reference>
<feature type="region of interest" description="Disordered" evidence="2">
    <location>
        <begin position="149"/>
        <end position="168"/>
    </location>
</feature>